<dbReference type="EC" id="3.1.4.1" evidence="5"/>
<dbReference type="Pfam" id="PF08774">
    <property type="entry name" value="VRR_NUC"/>
    <property type="match status" value="1"/>
</dbReference>
<feature type="domain" description="VRR-NUC" evidence="11">
    <location>
        <begin position="437"/>
        <end position="543"/>
    </location>
</feature>
<dbReference type="InterPro" id="IPR049125">
    <property type="entry name" value="FAN1-like_WH"/>
</dbReference>
<dbReference type="GO" id="GO:0003676">
    <property type="term" value="F:nucleic acid binding"/>
    <property type="evidence" value="ECO:0007669"/>
    <property type="project" value="InterPro"/>
</dbReference>
<evidence type="ECO:0000313" key="13">
    <source>
        <dbReference type="Proteomes" id="UP000319732"/>
    </source>
</evidence>
<comment type="cofactor">
    <cofactor evidence="3">
        <name>Mg(2+)</name>
        <dbReference type="ChEBI" id="CHEBI:18420"/>
    </cofactor>
</comment>
<dbReference type="RefSeq" id="WP_142929014.1">
    <property type="nucleotide sequence ID" value="NZ_ML660103.1"/>
</dbReference>
<dbReference type="AlphaFoldDB" id="A0A545SYR9"/>
<sequence>MKAVDLPPDYYLSNFLSLVNFVADRYTSLLSPGEKTFYDSFQSVDPDAQKLYVRLLSRKGQLFRRSKLSYSEIDSIETAAQILAGAGLLDIDPVVEPAVLVPLFSKAELLALCVERGELKTFRTLGRGALEKALLVQAESVGLRLSGADTVYRINGEEAFTTFKLCYFGNLRQDLTDYVLRDLGLQTYERYSLEQRHLLFQSRAQIERHLQYYRCAEQLDTVIGADADTLVDFHAGLPAKDRADKTLSRRLDRLTLTLARQLERLDALDQADMLYRACERPPARERRARLAAKQGRPAAALAFCRDILAAPRSEEELTFAGAFGYRIARRHGDDWPQPPAYQVPTKTVVLAAGPASVEWAAAEYLAAEGRCFYVENTLFNGVLGLFIWDIVFAPVAGAFFNPFQTAPGDFYEPDFHIARAELLQARFEQLSGPAFTDTVKRNFRHKRGIANPLVAWQYLSEELIDLALTRIPAAHWEKIFRRQLAELRNNRAGLPDLVLFPPDSGYELVEVKGPGDRLQKNQLRWMCFFAEHNIAHRVLAVEWGDCA</sequence>
<dbReference type="OrthoDB" id="9803913at2"/>
<evidence type="ECO:0000256" key="7">
    <source>
        <dbReference type="ARBA" id="ARBA00022723"/>
    </source>
</evidence>
<keyword evidence="13" id="KW-1185">Reference proteome</keyword>
<reference evidence="12 13" key="1">
    <citation type="submission" date="2019-06" db="EMBL/GenBank/DDBJ databases">
        <title>Whole genome sequence for Cellvibrionaceae sp. R142.</title>
        <authorList>
            <person name="Wang G."/>
        </authorList>
    </citation>
    <scope>NUCLEOTIDE SEQUENCE [LARGE SCALE GENOMIC DNA]</scope>
    <source>
        <strain evidence="12 13">R142</strain>
    </source>
</reference>
<evidence type="ECO:0000256" key="6">
    <source>
        <dbReference type="ARBA" id="ARBA00022722"/>
    </source>
</evidence>
<evidence type="ECO:0000256" key="1">
    <source>
        <dbReference type="ARBA" id="ARBA00000983"/>
    </source>
</evidence>
<keyword evidence="6" id="KW-0540">Nuclease</keyword>
<evidence type="ECO:0000256" key="2">
    <source>
        <dbReference type="ARBA" id="ARBA00001936"/>
    </source>
</evidence>
<keyword evidence="8" id="KW-0378">Hydrolase</keyword>
<comment type="catalytic activity">
    <reaction evidence="1">
        <text>Hydrolytically removes 5'-nucleotides successively from the 3'-hydroxy termini of 3'-hydroxy-terminated oligonucleotides.</text>
        <dbReference type="EC" id="3.1.4.1"/>
    </reaction>
</comment>
<protein>
    <recommendedName>
        <fullName evidence="5">phosphodiesterase I</fullName>
        <ecNumber evidence="5">3.1.4.1</ecNumber>
    </recommendedName>
</protein>
<comment type="similarity">
    <text evidence="4">Belongs to the FAN1 family.</text>
</comment>
<dbReference type="Pfam" id="PF21315">
    <property type="entry name" value="FAN1_HTH"/>
    <property type="match status" value="1"/>
</dbReference>
<evidence type="ECO:0000256" key="8">
    <source>
        <dbReference type="ARBA" id="ARBA00022801"/>
    </source>
</evidence>
<accession>A0A545SYR9</accession>
<evidence type="ECO:0000259" key="11">
    <source>
        <dbReference type="SMART" id="SM00990"/>
    </source>
</evidence>
<evidence type="ECO:0000256" key="4">
    <source>
        <dbReference type="ARBA" id="ARBA00005533"/>
    </source>
</evidence>
<evidence type="ECO:0000256" key="3">
    <source>
        <dbReference type="ARBA" id="ARBA00001946"/>
    </source>
</evidence>
<comment type="cofactor">
    <cofactor evidence="2">
        <name>Mn(2+)</name>
        <dbReference type="ChEBI" id="CHEBI:29035"/>
    </cofactor>
</comment>
<organism evidence="12 13">
    <name type="scientific">Exilibacterium tricleocarpae</name>
    <dbReference type="NCBI Taxonomy" id="2591008"/>
    <lineage>
        <taxon>Bacteria</taxon>
        <taxon>Pseudomonadati</taxon>
        <taxon>Pseudomonadota</taxon>
        <taxon>Gammaproteobacteria</taxon>
        <taxon>Cellvibrionales</taxon>
        <taxon>Cellvibrionaceae</taxon>
        <taxon>Exilibacterium</taxon>
    </lineage>
</organism>
<evidence type="ECO:0000256" key="5">
    <source>
        <dbReference type="ARBA" id="ARBA00012029"/>
    </source>
</evidence>
<dbReference type="InterPro" id="IPR014883">
    <property type="entry name" value="VRR_NUC"/>
</dbReference>
<dbReference type="InterPro" id="IPR011856">
    <property type="entry name" value="tRNA_endonuc-like_dom_sf"/>
</dbReference>
<dbReference type="PANTHER" id="PTHR15749">
    <property type="entry name" value="FANCONI-ASSOCIATED NUCLEASE 1"/>
    <property type="match status" value="1"/>
</dbReference>
<dbReference type="GO" id="GO:0004528">
    <property type="term" value="F:phosphodiesterase I activity"/>
    <property type="evidence" value="ECO:0007669"/>
    <property type="project" value="UniProtKB-EC"/>
</dbReference>
<dbReference type="EMBL" id="VHSG01000025">
    <property type="protein sequence ID" value="TQV70110.1"/>
    <property type="molecule type" value="Genomic_DNA"/>
</dbReference>
<gene>
    <name evidence="12" type="ORF">FKG94_21525</name>
</gene>
<dbReference type="PANTHER" id="PTHR15749:SF4">
    <property type="entry name" value="FANCONI-ASSOCIATED NUCLEASE 1"/>
    <property type="match status" value="1"/>
</dbReference>
<comment type="caution">
    <text evidence="12">The sequence shown here is derived from an EMBL/GenBank/DDBJ whole genome shotgun (WGS) entry which is preliminary data.</text>
</comment>
<dbReference type="SMART" id="SM00990">
    <property type="entry name" value="VRR_NUC"/>
    <property type="match status" value="1"/>
</dbReference>
<evidence type="ECO:0000256" key="9">
    <source>
        <dbReference type="ARBA" id="ARBA00022842"/>
    </source>
</evidence>
<name>A0A545SYR9_9GAMM</name>
<keyword evidence="7" id="KW-0479">Metal-binding</keyword>
<evidence type="ECO:0000256" key="10">
    <source>
        <dbReference type="ARBA" id="ARBA00023211"/>
    </source>
</evidence>
<dbReference type="GO" id="GO:0046872">
    <property type="term" value="F:metal ion binding"/>
    <property type="evidence" value="ECO:0007669"/>
    <property type="project" value="UniProtKB-KW"/>
</dbReference>
<dbReference type="GO" id="GO:0036297">
    <property type="term" value="P:interstrand cross-link repair"/>
    <property type="evidence" value="ECO:0007669"/>
    <property type="project" value="InterPro"/>
</dbReference>
<evidence type="ECO:0000313" key="12">
    <source>
        <dbReference type="EMBL" id="TQV70110.1"/>
    </source>
</evidence>
<dbReference type="Proteomes" id="UP000319732">
    <property type="component" value="Unassembled WGS sequence"/>
</dbReference>
<dbReference type="Gene3D" id="3.40.1350.10">
    <property type="match status" value="1"/>
</dbReference>
<keyword evidence="9" id="KW-0460">Magnesium</keyword>
<dbReference type="InterPro" id="IPR033315">
    <property type="entry name" value="Fan1-like"/>
</dbReference>
<keyword evidence="10" id="KW-0464">Manganese</keyword>
<proteinExistence type="inferred from homology"/>